<protein>
    <submittedName>
        <fullName evidence="2">Hypothetical_protein</fullName>
    </submittedName>
</protein>
<reference evidence="1" key="1">
    <citation type="submission" date="2023-06" db="EMBL/GenBank/DDBJ databases">
        <authorList>
            <person name="Kurt Z."/>
        </authorList>
    </citation>
    <scope>NUCLEOTIDE SEQUENCE</scope>
</reference>
<proteinExistence type="predicted"/>
<keyword evidence="3" id="KW-1185">Reference proteome</keyword>
<evidence type="ECO:0000313" key="3">
    <source>
        <dbReference type="Proteomes" id="UP001642409"/>
    </source>
</evidence>
<dbReference type="EMBL" id="CAXDID020000038">
    <property type="protein sequence ID" value="CAL5998757.1"/>
    <property type="molecule type" value="Genomic_DNA"/>
</dbReference>
<sequence>MSSNALHKIKEIELRQSKNCHYSSIIYNVMTLSETMYNFLFCQLSFDLNVKLETIRKLFTDLSTKYLYLSKRSLDSQSQSQNEFQIISRQKINIQSNKVPLSQFKQQFSESVKTIIMEFDDSANNMTDKEVCQVLKYYFQQHDQNLFWERVQKSIAYKTKLQLKEYFQKSYQQCQYENISEQDKQKIVALTRTMPKSKPSEIVDAFFNEIGDKIYFRRKVLMFVQYLKRACTK</sequence>
<dbReference type="Proteomes" id="UP001642409">
    <property type="component" value="Unassembled WGS sequence"/>
</dbReference>
<dbReference type="EMBL" id="CATOUU010000003">
    <property type="protein sequence ID" value="CAI9912793.1"/>
    <property type="molecule type" value="Genomic_DNA"/>
</dbReference>
<gene>
    <name evidence="2" type="ORF">HINF_LOCUS15893</name>
    <name evidence="1" type="ORF">HINF_LOCUS438</name>
</gene>
<evidence type="ECO:0000313" key="1">
    <source>
        <dbReference type="EMBL" id="CAI9912793.1"/>
    </source>
</evidence>
<comment type="caution">
    <text evidence="1">The sequence shown here is derived from an EMBL/GenBank/DDBJ whole genome shotgun (WGS) entry which is preliminary data.</text>
</comment>
<organism evidence="1">
    <name type="scientific">Hexamita inflata</name>
    <dbReference type="NCBI Taxonomy" id="28002"/>
    <lineage>
        <taxon>Eukaryota</taxon>
        <taxon>Metamonada</taxon>
        <taxon>Diplomonadida</taxon>
        <taxon>Hexamitidae</taxon>
        <taxon>Hexamitinae</taxon>
        <taxon>Hexamita</taxon>
    </lineage>
</organism>
<dbReference type="AlphaFoldDB" id="A0AA86TGR4"/>
<name>A0AA86TGR4_9EUKA</name>
<evidence type="ECO:0000313" key="2">
    <source>
        <dbReference type="EMBL" id="CAL5998757.1"/>
    </source>
</evidence>
<accession>A0AA86TGR4</accession>
<reference evidence="2 3" key="2">
    <citation type="submission" date="2024-07" db="EMBL/GenBank/DDBJ databases">
        <authorList>
            <person name="Akdeniz Z."/>
        </authorList>
    </citation>
    <scope>NUCLEOTIDE SEQUENCE [LARGE SCALE GENOMIC DNA]</scope>
</reference>